<evidence type="ECO:0000313" key="4">
    <source>
        <dbReference type="Proteomes" id="UP001578633"/>
    </source>
</evidence>
<protein>
    <submittedName>
        <fullName evidence="3">Uncharacterized protein</fullName>
    </submittedName>
</protein>
<evidence type="ECO:0000256" key="1">
    <source>
        <dbReference type="SAM" id="MobiDB-lite"/>
    </source>
</evidence>
<organism evidence="3 4">
    <name type="scientific">Alternaria dauci</name>
    <dbReference type="NCBI Taxonomy" id="48095"/>
    <lineage>
        <taxon>Eukaryota</taxon>
        <taxon>Fungi</taxon>
        <taxon>Dikarya</taxon>
        <taxon>Ascomycota</taxon>
        <taxon>Pezizomycotina</taxon>
        <taxon>Dothideomycetes</taxon>
        <taxon>Pleosporomycetidae</taxon>
        <taxon>Pleosporales</taxon>
        <taxon>Pleosporineae</taxon>
        <taxon>Pleosporaceae</taxon>
        <taxon>Alternaria</taxon>
        <taxon>Alternaria sect. Porri</taxon>
    </lineage>
</organism>
<evidence type="ECO:0000313" key="3">
    <source>
        <dbReference type="EMBL" id="KAL1792233.1"/>
    </source>
</evidence>
<feature type="compositionally biased region" description="Polar residues" evidence="1">
    <location>
        <begin position="33"/>
        <end position="47"/>
    </location>
</feature>
<keyword evidence="4" id="KW-1185">Reference proteome</keyword>
<dbReference type="GeneID" id="96090306"/>
<reference evidence="3 4" key="1">
    <citation type="submission" date="2024-09" db="EMBL/GenBank/DDBJ databases">
        <title>T2T genomes of carrot and Alternaria dauci and their utility for understanding host-pathogen interaction during carrot leaf blight disease.</title>
        <authorList>
            <person name="Liu W."/>
            <person name="Xu S."/>
            <person name="Ou C."/>
            <person name="Liu X."/>
            <person name="Zhuang F."/>
            <person name="Deng X.W."/>
        </authorList>
    </citation>
    <scope>NUCLEOTIDE SEQUENCE [LARGE SCALE GENOMIC DNA]</scope>
    <source>
        <strain evidence="3 4">A2016</strain>
    </source>
</reference>
<proteinExistence type="predicted"/>
<evidence type="ECO:0000256" key="2">
    <source>
        <dbReference type="SAM" id="Phobius"/>
    </source>
</evidence>
<sequence>MSEEIYHTVNIKDKHVQQSVHLIPGSGRESISPRPTSSAAQSNRTTISKPPWLTPSWTRRRATVALIIVFLVFALLLAVAHAIFYIRLDGTLAENRLLEQSEVIAISLLITTLFKASLAASIGISFTQHLWQIFRQKLLRVSQIEQLFHLRSNPFELAKVKIVARTPFLFFMAVFVWLLPIAVIYPPSSLTVTSSPYSEMRNVGLSVMNPGLPDDIDLLYPNYNSTPSLAYLRRASMAGEAEVESDNPVAVVYYQYIRPSRPLLSLAKLVLLTGGILEFPSPKNENLSYSLEYPTLQVACREETQNWTYFDDMSSLPPTFASVWDSNIASGLPPFFNASTVYYPGVQGYDDTTEIYEYAVSTKSRICEPFSALLNVNVSYTRGVRHLSHVTKDAQPMPNVSTSDYTFSYGAGTPRPNISDIPVDTPEYADWVSATKKRLTSWDEYAPMDATFKTLEYSWIGEVDKYPEWNGTTIDFDFSPIENANTMIEWSALNTQRYNITSVHNSGREDPWDLNSFYEQTVEENFDPRRDLNLSEAMLNEFLINVSISALTLDTWHVPYPVNITEYRTTYHFSRPINLIIPYALSLAFALVFIGIGIWSLVENGVPATDGGFLQVATTTTGRTEMAKLIESNTEEDGKEGVRKELLSMKVRYGELVDDGGVSTGRAGFGTLAETRPLGRRAGGE</sequence>
<feature type="transmembrane region" description="Helical" evidence="2">
    <location>
        <begin position="104"/>
        <end position="127"/>
    </location>
</feature>
<dbReference type="PANTHER" id="PTHR35041">
    <property type="entry name" value="MEDIATOR OF RNA POLYMERASE II TRANSCRIPTION SUBUNIT 1"/>
    <property type="match status" value="1"/>
</dbReference>
<comment type="caution">
    <text evidence="3">The sequence shown here is derived from an EMBL/GenBank/DDBJ whole genome shotgun (WGS) entry which is preliminary data.</text>
</comment>
<feature type="transmembrane region" description="Helical" evidence="2">
    <location>
        <begin position="580"/>
        <end position="602"/>
    </location>
</feature>
<keyword evidence="2" id="KW-0812">Transmembrane</keyword>
<feature type="transmembrane region" description="Helical" evidence="2">
    <location>
        <begin position="168"/>
        <end position="185"/>
    </location>
</feature>
<accession>A0ABR3U6X0</accession>
<feature type="region of interest" description="Disordered" evidence="1">
    <location>
        <begin position="25"/>
        <end position="47"/>
    </location>
</feature>
<dbReference type="RefSeq" id="XP_069302817.1">
    <property type="nucleotide sequence ID" value="XM_069456159.1"/>
</dbReference>
<name>A0ABR3U6X0_9PLEO</name>
<dbReference type="PANTHER" id="PTHR35041:SF6">
    <property type="entry name" value="FORMYLMETHIONINE DEFORMYLASE-LIKE PROTEIN-RELATED"/>
    <property type="match status" value="1"/>
</dbReference>
<gene>
    <name evidence="3" type="ORF">ACET3X_009984</name>
</gene>
<keyword evidence="2" id="KW-0472">Membrane</keyword>
<keyword evidence="2" id="KW-1133">Transmembrane helix</keyword>
<feature type="transmembrane region" description="Helical" evidence="2">
    <location>
        <begin position="62"/>
        <end position="84"/>
    </location>
</feature>
<dbReference type="EMBL" id="JBHGVX010000010">
    <property type="protein sequence ID" value="KAL1792233.1"/>
    <property type="molecule type" value="Genomic_DNA"/>
</dbReference>
<dbReference type="Proteomes" id="UP001578633">
    <property type="component" value="Chromosome 10"/>
</dbReference>